<accession>A0A1R0H666</accession>
<dbReference type="InterPro" id="IPR009543">
    <property type="entry name" value="VPS13_VAB"/>
</dbReference>
<feature type="region of interest" description="Disordered" evidence="4">
    <location>
        <begin position="903"/>
        <end position="932"/>
    </location>
</feature>
<dbReference type="STRING" id="133383.A0A1R0H666"/>
<feature type="compositionally biased region" description="Polar residues" evidence="4">
    <location>
        <begin position="1538"/>
        <end position="1554"/>
    </location>
</feature>
<comment type="similarity">
    <text evidence="1">Belongs to the VPS13 family.</text>
</comment>
<feature type="compositionally biased region" description="Polar residues" evidence="4">
    <location>
        <begin position="2175"/>
        <end position="2202"/>
    </location>
</feature>
<dbReference type="GO" id="GO:0006869">
    <property type="term" value="P:lipid transport"/>
    <property type="evidence" value="ECO:0007669"/>
    <property type="project" value="UniProtKB-KW"/>
</dbReference>
<evidence type="ECO:0000256" key="3">
    <source>
        <dbReference type="ARBA" id="ARBA00023055"/>
    </source>
</evidence>
<evidence type="ECO:0000259" key="6">
    <source>
        <dbReference type="Pfam" id="PF25033"/>
    </source>
</evidence>
<evidence type="ECO:0000313" key="10">
    <source>
        <dbReference type="Proteomes" id="UP000187455"/>
    </source>
</evidence>
<feature type="compositionally biased region" description="Acidic residues" evidence="4">
    <location>
        <begin position="2654"/>
        <end position="2664"/>
    </location>
</feature>
<dbReference type="Pfam" id="PF25037">
    <property type="entry name" value="VPS13_C"/>
    <property type="match status" value="1"/>
</dbReference>
<feature type="compositionally biased region" description="Low complexity" evidence="4">
    <location>
        <begin position="1903"/>
        <end position="1935"/>
    </location>
</feature>
<evidence type="ECO:0000259" key="7">
    <source>
        <dbReference type="Pfam" id="PF25036"/>
    </source>
</evidence>
<feature type="domain" description="VPS13-like middle region" evidence="6">
    <location>
        <begin position="1288"/>
        <end position="2132"/>
    </location>
</feature>
<dbReference type="InterPro" id="IPR056748">
    <property type="entry name" value="VPS13-like_C"/>
</dbReference>
<evidence type="ECO:0000256" key="1">
    <source>
        <dbReference type="ARBA" id="ARBA00006545"/>
    </source>
</evidence>
<dbReference type="EMBL" id="LSSL01000433">
    <property type="protein sequence ID" value="OLY84616.1"/>
    <property type="molecule type" value="Genomic_DNA"/>
</dbReference>
<feature type="domain" description="Chorein N-terminal" evidence="5">
    <location>
        <begin position="1"/>
        <end position="874"/>
    </location>
</feature>
<dbReference type="Pfam" id="PF12624">
    <property type="entry name" value="VPS13_N"/>
    <property type="match status" value="1"/>
</dbReference>
<dbReference type="Pfam" id="PF25036">
    <property type="entry name" value="VPS13_VAB"/>
    <property type="match status" value="2"/>
</dbReference>
<feature type="region of interest" description="Disordered" evidence="4">
    <location>
        <begin position="1898"/>
        <end position="1935"/>
    </location>
</feature>
<reference evidence="9 10" key="1">
    <citation type="journal article" date="2016" name="Mol. Biol. Evol.">
        <title>Genome-Wide Survey of Gut Fungi (Harpellales) Reveals the First Horizontally Transferred Ubiquitin Gene from a Mosquito Host.</title>
        <authorList>
            <person name="Wang Y."/>
            <person name="White M.M."/>
            <person name="Kvist S."/>
            <person name="Moncalvo J.M."/>
        </authorList>
    </citation>
    <scope>NUCLEOTIDE SEQUENCE [LARGE SCALE GENOMIC DNA]</scope>
    <source>
        <strain evidence="9 10">ALG-7-W6</strain>
    </source>
</reference>
<feature type="compositionally biased region" description="Polar residues" evidence="4">
    <location>
        <begin position="858"/>
        <end position="868"/>
    </location>
</feature>
<evidence type="ECO:0000259" key="5">
    <source>
        <dbReference type="Pfam" id="PF12624"/>
    </source>
</evidence>
<feature type="domain" description="Vacuolar protein sorting-associated protein 13 VPS13 adaptor binding" evidence="7">
    <location>
        <begin position="2268"/>
        <end position="2590"/>
    </location>
</feature>
<evidence type="ECO:0000259" key="8">
    <source>
        <dbReference type="Pfam" id="PF25037"/>
    </source>
</evidence>
<feature type="compositionally biased region" description="Low complexity" evidence="4">
    <location>
        <begin position="2634"/>
        <end position="2650"/>
    </location>
</feature>
<feature type="region of interest" description="Disordered" evidence="4">
    <location>
        <begin position="2116"/>
        <end position="2137"/>
    </location>
</feature>
<dbReference type="Pfam" id="PF25033">
    <property type="entry name" value="VPS13_M"/>
    <property type="match status" value="1"/>
</dbReference>
<dbReference type="InterPro" id="IPR026847">
    <property type="entry name" value="VPS13"/>
</dbReference>
<feature type="region of interest" description="Disordered" evidence="4">
    <location>
        <begin position="2634"/>
        <end position="2664"/>
    </location>
</feature>
<comment type="caution">
    <text evidence="9">The sequence shown here is derived from an EMBL/GenBank/DDBJ whole genome shotgun (WGS) entry which is preliminary data.</text>
</comment>
<dbReference type="GO" id="GO:0007005">
    <property type="term" value="P:mitochondrion organization"/>
    <property type="evidence" value="ECO:0007669"/>
    <property type="project" value="TreeGrafter"/>
</dbReference>
<dbReference type="InterPro" id="IPR056747">
    <property type="entry name" value="VPS13-like_M"/>
</dbReference>
<dbReference type="PANTHER" id="PTHR16166">
    <property type="entry name" value="VACUOLAR PROTEIN SORTING-ASSOCIATED PROTEIN VPS13"/>
    <property type="match status" value="1"/>
</dbReference>
<evidence type="ECO:0000256" key="2">
    <source>
        <dbReference type="ARBA" id="ARBA00022448"/>
    </source>
</evidence>
<dbReference type="OrthoDB" id="428159at2759"/>
<keyword evidence="2" id="KW-0813">Transport</keyword>
<keyword evidence="10" id="KW-1185">Reference proteome</keyword>
<dbReference type="GO" id="GO:0045324">
    <property type="term" value="P:late endosome to vacuole transport"/>
    <property type="evidence" value="ECO:0007669"/>
    <property type="project" value="TreeGrafter"/>
</dbReference>
<proteinExistence type="inferred from homology"/>
<feature type="domain" description="Intermembrane lipid transfer protein VPS13-like C-terminal" evidence="8">
    <location>
        <begin position="3717"/>
        <end position="3836"/>
    </location>
</feature>
<dbReference type="Proteomes" id="UP000187455">
    <property type="component" value="Unassembled WGS sequence"/>
</dbReference>
<feature type="compositionally biased region" description="Polar residues" evidence="4">
    <location>
        <begin position="2116"/>
        <end position="2136"/>
    </location>
</feature>
<feature type="region of interest" description="Disordered" evidence="4">
    <location>
        <begin position="1538"/>
        <end position="1571"/>
    </location>
</feature>
<evidence type="ECO:0000313" key="9">
    <source>
        <dbReference type="EMBL" id="OLY84616.1"/>
    </source>
</evidence>
<dbReference type="GO" id="GO:0006623">
    <property type="term" value="P:protein targeting to vacuole"/>
    <property type="evidence" value="ECO:0007669"/>
    <property type="project" value="TreeGrafter"/>
</dbReference>
<feature type="non-terminal residue" evidence="9">
    <location>
        <position position="3911"/>
    </location>
</feature>
<gene>
    <name evidence="9" type="ORF">AYI68_g1216</name>
</gene>
<feature type="region of interest" description="Disordered" evidence="4">
    <location>
        <begin position="837"/>
        <end position="878"/>
    </location>
</feature>
<keyword evidence="3" id="KW-0445">Lipid transport</keyword>
<name>A0A1R0H666_9FUNG</name>
<dbReference type="PANTHER" id="PTHR16166:SF93">
    <property type="entry name" value="INTERMEMBRANE LIPID TRANSFER PROTEIN VPS13"/>
    <property type="match status" value="1"/>
</dbReference>
<dbReference type="InterPro" id="IPR026854">
    <property type="entry name" value="VPS13_N"/>
</dbReference>
<dbReference type="GO" id="GO:0045053">
    <property type="term" value="P:protein retention in Golgi apparatus"/>
    <property type="evidence" value="ECO:0007669"/>
    <property type="project" value="TreeGrafter"/>
</dbReference>
<evidence type="ECO:0000256" key="4">
    <source>
        <dbReference type="SAM" id="MobiDB-lite"/>
    </source>
</evidence>
<feature type="region of interest" description="Disordered" evidence="4">
    <location>
        <begin position="2175"/>
        <end position="2205"/>
    </location>
</feature>
<organism evidence="9 10">
    <name type="scientific">Smittium mucronatum</name>
    <dbReference type="NCBI Taxonomy" id="133383"/>
    <lineage>
        <taxon>Eukaryota</taxon>
        <taxon>Fungi</taxon>
        <taxon>Fungi incertae sedis</taxon>
        <taxon>Zoopagomycota</taxon>
        <taxon>Kickxellomycotina</taxon>
        <taxon>Harpellomycetes</taxon>
        <taxon>Harpellales</taxon>
        <taxon>Legeriomycetaceae</taxon>
        <taxon>Smittium</taxon>
    </lineage>
</organism>
<protein>
    <submittedName>
        <fullName evidence="9">Vacuolar protein sorting-associated protein 13</fullName>
    </submittedName>
</protein>
<feature type="domain" description="Vacuolar protein sorting-associated protein 13 VPS13 adaptor binding" evidence="7">
    <location>
        <begin position="2664"/>
        <end position="3024"/>
    </location>
</feature>
<sequence length="3911" mass="436971">MLEGVIARVLNTFLGGYVDNLETKQLNIGIWKGDVTFRNLSLRKDALDSIDLPLDITEGNIGTLSMTIPWSNLKAQPVVITVEDVSMTCILSCRSSMSKEQIGDALTRELAQKMKKLKQFDLQLDMYTGQSEKSIDNSYYGLLVAKIIDNLQIKIKNIHLKYVDSESNSDHPFILGAVLSSLSIVSTNEDWTPMFVEKSNTTIFKKLDMKNLYLYLDNDSNISKGKNDQDLDLDPSSHNSIINPVAGIGKLTINKTAENGKGKTDLSLEFDQFSLSLDDFQYQDFLLLITKLDYVERKKKYSKFLPDPYVSVHENPGAWLSFAINSILSEVKESRERWDWVNIKRKCQMRRDYVKLYTLLKTSNALDLNQKKNLDDLERELSYMEIMLFRSIALPSIKKYKVKKMKEEKKKENSGQNAKPSTSWLSGWANWAAGSNPNSSDPESALITDSDISDLYEALELEPEQDFDYNLIQDGTTINATLSLDKCYLELKNNSFAKSQTLISITGRDVKVDLYHLCDNSRINLTVHDFFVNDGTVTNSTFSKMVKIRENVVSNTNNTLPFLKVNFEQNPEHKNSDSVVIIKAQPLDIVFNPDVIIEVQKFFKPPSSSIDSVKYLVEAASRSITGFQNQTKSGLQYALETHKRLDLQVDFQAPLIIVPMDISDPNCGVTVLDLGHLTILSEMASSDSLKGVDLNPKKMLSKEEMATLKTFLYDWLKVKLEKLQLIVGPDLESCSKSILNEKTEKNKHVVDKIELDFKLGLCILKERPLYMPQIMIDGHLPALQVYFSDYKYRRIMETVDIILKVVSSDDVSDSNPEISPNVNSMTYPSNFIDLNLENIPTPGKSSSEDSDPEIEDSFLNQNNFSPSSNDKKSPNMDFMSSGVIGTSMMSSFSKKVKLNVVKSSPEKNNAESDSIANSDSDHDSDGDQFFDTLEDSKGIAPQAIKTSNSGIVSPSEPKKPKEINYEQENIMICFKVDKLMVGIYEYQDSQNLDDLLLCNVEISQFMIDIKNREYDMAVGIVIHEIKAEDLMTKLAPTSDTETPVRNYIFRSDSNNNDQQYQSDLFTISYSRLQIGHPNFLLESKPSGQTVDMNISSIHFTIIRKSILKLYNFVLNTFVGNEPGTEPNLDLVPSSNDINPNIGGQKLAGVYSKDISEASNMLDIIPLGNNNLPLSSDSPEIMSAFRSISVNINLIGIDLNLCDDLGNSIALLALTEGTTSLRMSDELNLEAKIGGFSLIDTINMNPNLFISRDISKIVSDRKIMYITGKELLNLGYKTFVRDGKNYPGYDSFLNLNVGEMHLVFVKDTIQKLMDFGTKFAEMHELFESARRNVAESATQITETVVQGSYKTKIKIVMSAPVISFLKDGLMPVMLEDKRIFANMVVAELGQLSITNDFETVSETSTMSAEVNSFSISLNKLNVLSKFYYHSSQSEDPFEQNLSILEDVTFFSVVKIVIGDRNGQGIIPDTKITSSIDKLSVMLSNQQYKFFLDMIQVISETFIVDPVSENVVLESEFNNVFSDPNLNSSQIKNSISQNLTSNLSKNPNQTQISNKPSLKKDFDQSQNKFPKKNPIMPPLLDFSLDIPTIRLELFENDMYSPLDIQKSTFTRLNLTQINLKYRLKASGSSIAELCVGKVRAFDTRMSSQSYYKQFVGPRDEPYSNPTANSKVSKINDLGKSNTGSINNTLDFPQFVAHVDMSPGEPNVVRATLDNPRIILALDHVFQVLNFFQSPFIVTDLNTGSGHSHVSDQITSTAPAPNDPVMVLKVNIISPEIIMLADPKSISSEALIISVREICFSMDNNYGSTIDDIRMVLCRMDVIKSSSRIIMDPLSIVAQININRIRPDPSSGISSSEIINATFEVGELVLKIGLHDIALIQNVVNQFNALMAKTYSGLDESNNEISPGNSKSNSPNQKSESPQSSNQSPSVANANSSNEAPIATHSFKNYKNITSQLNSEKAIMTVNGVHAIIIHDRFDMSILDLSLSKFSVSASDWSSQLEVSSGMKLSLSYFDFHNSHWEQLIETWPFIVNVQCEIPDSERVLPSSSNKPSSQITTVTLGSKSRIEINAPHSGIEALVDLFLHSKHDVLMESIKSKVTDFSNDIELFHNLSKSVSINSNTDTQVPDLNSSSGTTDGNLANLKIPKLSVNMNYSFSQESSESEINSQNVPKVKQDLLNVTSPNPDSKSPTTDSKALKSVSSDPEGSQYVFSRGQKHPYLITNLTGLNCHIWVDLPEGATLRKKDDLVPVLLSNGSSIPWSFQNWRLQKGSSETHSNQLGVQFSNGMWEWVRRISVDREGVNIFRLSPDVDGITYLLAVEVFLDVNQFLKIVTLRSTLVVENKTMIPIELSMCNYKGEDLSDVMVIKPNDKFPLPLLLCHQNAFKIRPEYIFGYNWSRRYVYWRDFLSTKPQRIASCSPMKHSNNYISSFNFHFTANFDSKNPNAYKFPLMDLVVSSPLEIENLLPYSIQFRIFDKTDNCDWSNVLPSGDISSVHSVKPANLILMSMNVPEAKFIRSGGAVIDSFDFEEYPLDSEIIVYDPNGQKLTLKILRAEINYTNGACFRVSIISPYVLINRTESSLYLKSKSFLRVSSDIAGQQTIEEQDTILAQTRINCKREYQKLNKDIIRRFLSDRSKNIGNGNGSNNQPNLLNPVNYDSEDSDNIEASSDEENFIRPLMFSYGGFDVRNRVILQSGLSEWSKPISLDTVGQTGEVVLLSKSRPVLSDMHSFSDVLPQSTAHDSNSEKFSYVHLGIQITPGASKFSNSVFVLISPRYVVKNNSGLPLLIREYGVSDSLSLGPGKRSELQYLSKEFDSQLTISIDVESVYSMLESIGETVRNKQITAVSGGRAWSSPFLMDHVGKVYIRLPKPQALASYEAPMHKEKEVSDDFKGFKNLTSVPIELTTILLSVDIVMDGAVLFILIQRETGEWPYRIDNLTGLEISFFQSLPVNNGGYAHSGAPDSLIDPRGVGELFTSKTKSSTMNNFDGVPRNAYSFVSEIEAGNAESLRWYTVVGYHSMPYAWDYPSIDPKSITLKVCNSYRVVSLFEIGTRPPMPVSYQSHKLFKGTNKSIYLYIEIVAQGNQQVLRLTSNLQAQGLSPEDLLKTNIPMTINDISQRQSYGNRDSMESKISSVFEPSDPVEMSINSETQQPSNAISNPQNIYGDTSIVDIPTFNLALKLEGGIGISLISRNVEEIMYASFSGVSFKVQISDKSQAISLDIKWIQIDNQLYGALYPIVLYPTSLSNSNSDSSKAQVYSSNNQNNLSLDNNQFDLKPVFQAAIVWVSDSYSNKYNNNYNLGTSENSPEIQHIKFASILLQELSIELDEDFLTALLDFSILDFTTFEDKDIGSTNISSPNFDAIVRVDSNIALPNTKPKHKSKIQIAPKSFGTIFDPEIYRDNADDETHLDEVLFEISKAYRISGVTPNLPFRSDISNGFYFDLLMLQPMKLNISFLRTGRVVKSTASHTTENPNSTGYQLNPIEYTMNVFTMAVGNVNEVPIYLNALILENMRVSMEGLIDRLSNFYRNEFMSQLLKFVGSADVLGNPVGLFNNITSGVIDIFYEPYQGIMMSDRPQDIGIGLAKGTASFFKKTVYGLSDSFTRFTDSVGKGLSAATMDSEYQDMRRLDKIRNRPRHALLGVATGAESFAKSISSGIAGVVLQPLHGAERDGMGGFFKGVGIGMIGVVAKPLVGLLDMMSNVTEGIRNTTTVFDSSEIDRIRLPRFINKQKIIEPYSNRDSLGFNWMREIGDGRFAFDDYLAHLELANSDLVVLLTYQHLLMFKRNKTSKTIVGAKSNMTSEASLTKSFIEWEVEIRKLHVITMESGGISVKLPNEFNASANDSSPVNIFNPAANPQVNSINNANIGVNSVQSPPSSLTIHDNENSAGKDLSPGIFIPISDEVNKRWFFGKIKEA</sequence>